<dbReference type="EMBL" id="SMOL01000148">
    <property type="protein sequence ID" value="KAB2629481.1"/>
    <property type="molecule type" value="Genomic_DNA"/>
</dbReference>
<feature type="region of interest" description="Disordered" evidence="1">
    <location>
        <begin position="1"/>
        <end position="23"/>
    </location>
</feature>
<reference evidence="2 4" key="1">
    <citation type="submission" date="2019-09" db="EMBL/GenBank/DDBJ databases">
        <authorList>
            <person name="Ou C."/>
        </authorList>
    </citation>
    <scope>NUCLEOTIDE SEQUENCE [LARGE SCALE GENOMIC DNA]</scope>
    <source>
        <strain evidence="2">S2</strain>
        <tissue evidence="2">Leaf</tissue>
    </source>
</reference>
<reference evidence="2 4" key="3">
    <citation type="submission" date="2019-11" db="EMBL/GenBank/DDBJ databases">
        <title>A de novo genome assembly of a pear dwarfing rootstock.</title>
        <authorList>
            <person name="Wang F."/>
            <person name="Wang J."/>
            <person name="Li S."/>
            <person name="Zhang Y."/>
            <person name="Fang M."/>
            <person name="Ma L."/>
            <person name="Zhao Y."/>
            <person name="Jiang S."/>
        </authorList>
    </citation>
    <scope>NUCLEOTIDE SEQUENCE [LARGE SCALE GENOMIC DNA]</scope>
    <source>
        <strain evidence="2">S2</strain>
        <tissue evidence="2">Leaf</tissue>
    </source>
</reference>
<dbReference type="AlphaFoldDB" id="A0A5N5HTC1"/>
<sequence length="106" mass="12023">MDLDLALREDEPAPLTDDSTPDQRMKFEKWEKANRMALMVMKRTMSDTVRGGFAACDKAKDFLEAVGVKFRESEKAQMGDLMTTLTTLKVDENKNCCQTQRIGCSH</sequence>
<proteinExistence type="predicted"/>
<evidence type="ECO:0000313" key="4">
    <source>
        <dbReference type="Proteomes" id="UP000327157"/>
    </source>
</evidence>
<name>A0A5N5HTC1_9ROSA</name>
<protein>
    <submittedName>
        <fullName evidence="2">Uncharacterized protein</fullName>
    </submittedName>
</protein>
<keyword evidence="4" id="KW-1185">Reference proteome</keyword>
<gene>
    <name evidence="2" type="ORF">D8674_034276</name>
    <name evidence="3" type="ORF">D8674_034310</name>
</gene>
<evidence type="ECO:0000313" key="3">
    <source>
        <dbReference type="EMBL" id="KAB2629515.1"/>
    </source>
</evidence>
<feature type="compositionally biased region" description="Basic and acidic residues" evidence="1">
    <location>
        <begin position="1"/>
        <end position="11"/>
    </location>
</feature>
<evidence type="ECO:0000256" key="1">
    <source>
        <dbReference type="SAM" id="MobiDB-lite"/>
    </source>
</evidence>
<reference evidence="4" key="2">
    <citation type="submission" date="2019-10" db="EMBL/GenBank/DDBJ databases">
        <title>A de novo genome assembly of a pear dwarfing rootstock.</title>
        <authorList>
            <person name="Wang F."/>
            <person name="Wang J."/>
            <person name="Li S."/>
            <person name="Zhang Y."/>
            <person name="Fang M."/>
            <person name="Ma L."/>
            <person name="Zhao Y."/>
            <person name="Jiang S."/>
        </authorList>
    </citation>
    <scope>NUCLEOTIDE SEQUENCE [LARGE SCALE GENOMIC DNA]</scope>
</reference>
<dbReference type="Proteomes" id="UP000327157">
    <property type="component" value="Chromosome 8"/>
</dbReference>
<dbReference type="EMBL" id="SMOL01000148">
    <property type="protein sequence ID" value="KAB2629515.1"/>
    <property type="molecule type" value="Genomic_DNA"/>
</dbReference>
<accession>A0A5N5HTC1</accession>
<comment type="caution">
    <text evidence="2">The sequence shown here is derived from an EMBL/GenBank/DDBJ whole genome shotgun (WGS) entry which is preliminary data.</text>
</comment>
<dbReference type="OrthoDB" id="1162772at2759"/>
<organism evidence="2 4">
    <name type="scientific">Pyrus ussuriensis x Pyrus communis</name>
    <dbReference type="NCBI Taxonomy" id="2448454"/>
    <lineage>
        <taxon>Eukaryota</taxon>
        <taxon>Viridiplantae</taxon>
        <taxon>Streptophyta</taxon>
        <taxon>Embryophyta</taxon>
        <taxon>Tracheophyta</taxon>
        <taxon>Spermatophyta</taxon>
        <taxon>Magnoliopsida</taxon>
        <taxon>eudicotyledons</taxon>
        <taxon>Gunneridae</taxon>
        <taxon>Pentapetalae</taxon>
        <taxon>rosids</taxon>
        <taxon>fabids</taxon>
        <taxon>Rosales</taxon>
        <taxon>Rosaceae</taxon>
        <taxon>Amygdaloideae</taxon>
        <taxon>Maleae</taxon>
        <taxon>Pyrus</taxon>
    </lineage>
</organism>
<evidence type="ECO:0000313" key="2">
    <source>
        <dbReference type="EMBL" id="KAB2629481.1"/>
    </source>
</evidence>